<sequence>MIMSVLSAAAVVDMAGIGIGPANLSLAALARPHAGISSAFFERSSEFQWHAGMMVPEARLQVHYLKDLVSLVDPSNPLSFLAYLSKKKQLLSFINANFDQVLRREFNQYYRWACSQLPNLHFNRDVRSVTFDNGLFMLKGDTWMQPARNLVLGTGQQPSVPAFAQAHLGETLFHASQYMTRKRSLKDKRVVVIGGGQTGAEIIQHLLSDTSALPASVTWVSRRWNFAPLDESPFTNELYTPQYSDHFFAQPEAVRQPLLAEQKLASDGISQSLLQSIYRRLYELKHVLHHPCHIRLLPGRELTAVQPRAQHWSLALLHGHSQAREELSADIAVLCTGYAYQMPACLEALEPRITRRNDEYVFNPDYSVQWDGPQGSALYVQNAARSQKGIADPNLGLIPWRCAHIINSVSGQPLYDLDEPEACVQWGASAAFDDVSDGRFDRLAAVAN</sequence>
<keyword evidence="7" id="KW-0560">Oxidoreductase</keyword>
<dbReference type="Proteomes" id="UP000052019">
    <property type="component" value="Unassembled WGS sequence"/>
</dbReference>
<dbReference type="PRINTS" id="PR00368">
    <property type="entry name" value="FADPNR"/>
</dbReference>
<comment type="caution">
    <text evidence="8">The sequence shown here is derived from an EMBL/GenBank/DDBJ whole genome shotgun (WGS) entry which is preliminary data.</text>
</comment>
<dbReference type="EMBL" id="JYLK01000010">
    <property type="protein sequence ID" value="KRP59306.1"/>
    <property type="molecule type" value="Genomic_DNA"/>
</dbReference>
<dbReference type="Gene3D" id="3.50.50.60">
    <property type="entry name" value="FAD/NAD(P)-binding domain"/>
    <property type="match status" value="1"/>
</dbReference>
<keyword evidence="4" id="KW-0285">Flavoprotein</keyword>
<gene>
    <name evidence="8" type="ORF">TU79_16000</name>
</gene>
<keyword evidence="5" id="KW-0274">FAD</keyword>
<evidence type="ECO:0000256" key="6">
    <source>
        <dbReference type="ARBA" id="ARBA00022857"/>
    </source>
</evidence>
<evidence type="ECO:0000256" key="5">
    <source>
        <dbReference type="ARBA" id="ARBA00022827"/>
    </source>
</evidence>
<dbReference type="GO" id="GO:0004497">
    <property type="term" value="F:monooxygenase activity"/>
    <property type="evidence" value="ECO:0007669"/>
    <property type="project" value="UniProtKB-KW"/>
</dbReference>
<proteinExistence type="inferred from homology"/>
<comment type="similarity">
    <text evidence="3">Belongs to the lysine N(6)-hydroxylase/L-ornithine N(5)-oxygenase family.</text>
</comment>
<dbReference type="PANTHER" id="PTHR42802">
    <property type="entry name" value="MONOOXYGENASE"/>
    <property type="match status" value="1"/>
</dbReference>
<name>A0A0R2ZEV9_9PSED</name>
<dbReference type="PANTHER" id="PTHR42802:SF1">
    <property type="entry name" value="L-ORNITHINE N(5)-MONOOXYGENASE"/>
    <property type="match status" value="1"/>
</dbReference>
<comment type="pathway">
    <text evidence="2">Siderophore biosynthesis.</text>
</comment>
<accession>A0A0R2ZEV9</accession>
<evidence type="ECO:0000313" key="8">
    <source>
        <dbReference type="EMBL" id="KRP59306.1"/>
    </source>
</evidence>
<protein>
    <submittedName>
        <fullName evidence="8">L-lysine 6-monooxygenase</fullName>
    </submittedName>
</protein>
<dbReference type="AlphaFoldDB" id="A0A0R2ZEV9"/>
<dbReference type="SUPFAM" id="SSF51905">
    <property type="entry name" value="FAD/NAD(P)-binding domain"/>
    <property type="match status" value="2"/>
</dbReference>
<keyword evidence="8" id="KW-0503">Monooxygenase</keyword>
<evidence type="ECO:0000256" key="1">
    <source>
        <dbReference type="ARBA" id="ARBA00001974"/>
    </source>
</evidence>
<evidence type="ECO:0000256" key="2">
    <source>
        <dbReference type="ARBA" id="ARBA00004924"/>
    </source>
</evidence>
<comment type="cofactor">
    <cofactor evidence="1">
        <name>FAD</name>
        <dbReference type="ChEBI" id="CHEBI:57692"/>
    </cofactor>
</comment>
<evidence type="ECO:0000256" key="3">
    <source>
        <dbReference type="ARBA" id="ARBA00007588"/>
    </source>
</evidence>
<dbReference type="PATRIC" id="fig|200450.4.peg.109"/>
<organism evidence="8 9">
    <name type="scientific">Pseudomonas trivialis</name>
    <dbReference type="NCBI Taxonomy" id="200450"/>
    <lineage>
        <taxon>Bacteria</taxon>
        <taxon>Pseudomonadati</taxon>
        <taxon>Pseudomonadota</taxon>
        <taxon>Gammaproteobacteria</taxon>
        <taxon>Pseudomonadales</taxon>
        <taxon>Pseudomonadaceae</taxon>
        <taxon>Pseudomonas</taxon>
    </lineage>
</organism>
<dbReference type="Pfam" id="PF13434">
    <property type="entry name" value="Lys_Orn_oxgnase"/>
    <property type="match status" value="1"/>
</dbReference>
<reference evidence="8 9" key="1">
    <citation type="submission" date="2015-02" db="EMBL/GenBank/DDBJ databases">
        <title>Two Pseudomonas sp. nov. isolated from raw milk.</title>
        <authorList>
            <person name="Wenning M."/>
            <person name="von Neubeck M."/>
            <person name="Huptas C."/>
            <person name="Scherer S."/>
        </authorList>
    </citation>
    <scope>NUCLEOTIDE SEQUENCE [LARGE SCALE GENOMIC DNA]</scope>
    <source>
        <strain evidence="8 9">DSM 14937</strain>
    </source>
</reference>
<dbReference type="InterPro" id="IPR025700">
    <property type="entry name" value="Lys/Orn_oxygenase"/>
</dbReference>
<evidence type="ECO:0000256" key="7">
    <source>
        <dbReference type="ARBA" id="ARBA00023002"/>
    </source>
</evidence>
<keyword evidence="6" id="KW-0521">NADP</keyword>
<evidence type="ECO:0000256" key="4">
    <source>
        <dbReference type="ARBA" id="ARBA00022630"/>
    </source>
</evidence>
<evidence type="ECO:0000313" key="9">
    <source>
        <dbReference type="Proteomes" id="UP000052019"/>
    </source>
</evidence>
<dbReference type="InterPro" id="IPR036188">
    <property type="entry name" value="FAD/NAD-bd_sf"/>
</dbReference>